<evidence type="ECO:0000313" key="1">
    <source>
        <dbReference type="EMBL" id="QJA75813.1"/>
    </source>
</evidence>
<dbReference type="EMBL" id="MT142589">
    <property type="protein sequence ID" value="QJA85691.1"/>
    <property type="molecule type" value="Genomic_DNA"/>
</dbReference>
<sequence length="59" mass="6918">MEEIDSRIFGRVKLLDLEQDVEEFDELQGMIESYPVDAFGIVNKMLNKRGFKIIIDKLK</sequence>
<gene>
    <name evidence="1" type="ORF">MM415A01699_0003</name>
    <name evidence="2" type="ORF">MM415B02188_0014</name>
</gene>
<evidence type="ECO:0000313" key="2">
    <source>
        <dbReference type="EMBL" id="QJA85691.1"/>
    </source>
</evidence>
<reference evidence="1" key="1">
    <citation type="submission" date="2020-03" db="EMBL/GenBank/DDBJ databases">
        <title>The deep terrestrial virosphere.</title>
        <authorList>
            <person name="Holmfeldt K."/>
            <person name="Nilsson E."/>
            <person name="Simone D."/>
            <person name="Lopez-Fernandez M."/>
            <person name="Wu X."/>
            <person name="de Brujin I."/>
            <person name="Lundin D."/>
            <person name="Andersson A."/>
            <person name="Bertilsson S."/>
            <person name="Dopson M."/>
        </authorList>
    </citation>
    <scope>NUCLEOTIDE SEQUENCE</scope>
    <source>
        <strain evidence="1">MM415A01699</strain>
        <strain evidence="2">MM415B02188</strain>
    </source>
</reference>
<organism evidence="1">
    <name type="scientific">viral metagenome</name>
    <dbReference type="NCBI Taxonomy" id="1070528"/>
    <lineage>
        <taxon>unclassified sequences</taxon>
        <taxon>metagenomes</taxon>
        <taxon>organismal metagenomes</taxon>
    </lineage>
</organism>
<proteinExistence type="predicted"/>
<dbReference type="AlphaFoldDB" id="A0A6M3K0G3"/>
<accession>A0A6M3K0G3</accession>
<protein>
    <submittedName>
        <fullName evidence="1">Uncharacterized protein</fullName>
    </submittedName>
</protein>
<name>A0A6M3K0G3_9ZZZZ</name>
<dbReference type="EMBL" id="MT142187">
    <property type="protein sequence ID" value="QJA75813.1"/>
    <property type="molecule type" value="Genomic_DNA"/>
</dbReference>